<protein>
    <submittedName>
        <fullName evidence="2">Uncharacterized protein</fullName>
    </submittedName>
</protein>
<name>M4Z7E6_9BRAD</name>
<accession>M4Z7E6</accession>
<dbReference type="HOGENOM" id="CLU_110139_0_0_5"/>
<dbReference type="STRING" id="1245469.S58_34950"/>
<dbReference type="GeneID" id="301817333"/>
<feature type="region of interest" description="Disordered" evidence="1">
    <location>
        <begin position="1"/>
        <end position="20"/>
    </location>
</feature>
<dbReference type="KEGG" id="aol:S58_34950"/>
<dbReference type="AlphaFoldDB" id="M4Z7E6"/>
<sequence>MINHSWKTSADELSAHPLAPQPEDAPLLALEQQFTELCAELEALDSLHRNRIQAAGEVPEQRDGEFSFGQRPPDEAATGRMETILLRLYPIEQEIIQTPASTIVGLGVKARHAAHVLSQYWEEDLDQIDWEAKAVRSLIEAVCEVAGVALPFHDSDIDE</sequence>
<keyword evidence="3" id="KW-1185">Reference proteome</keyword>
<proteinExistence type="predicted"/>
<dbReference type="EMBL" id="AP012603">
    <property type="protein sequence ID" value="BAM89488.1"/>
    <property type="molecule type" value="Genomic_DNA"/>
</dbReference>
<dbReference type="RefSeq" id="WP_015666600.1">
    <property type="nucleotide sequence ID" value="NC_020453.1"/>
</dbReference>
<reference evidence="2 3" key="1">
    <citation type="journal article" date="2013" name="Appl. Environ. Microbiol.">
        <title>Genome analysis suggests that the soil oligotrophic bacterium Agromonas oligotrophica (Bradyrhizobium oligotrophicum) is a nitrogen-fixing symbiont of Aeschynomene indica.</title>
        <authorList>
            <person name="Okubo T."/>
            <person name="Fukushima S."/>
            <person name="Itakura M."/>
            <person name="Oshima K."/>
            <person name="Longtonglang A."/>
            <person name="Teaumroong N."/>
            <person name="Mitsui H."/>
            <person name="Hattori M."/>
            <person name="Hattori R."/>
            <person name="Hattori T."/>
            <person name="Minamisawa K."/>
        </authorList>
    </citation>
    <scope>NUCLEOTIDE SEQUENCE [LARGE SCALE GENOMIC DNA]</scope>
    <source>
        <strain evidence="2 3">S58</strain>
    </source>
</reference>
<gene>
    <name evidence="2" type="ORF">S58_34950</name>
</gene>
<evidence type="ECO:0000313" key="3">
    <source>
        <dbReference type="Proteomes" id="UP000011841"/>
    </source>
</evidence>
<evidence type="ECO:0000313" key="2">
    <source>
        <dbReference type="EMBL" id="BAM89488.1"/>
    </source>
</evidence>
<dbReference type="Proteomes" id="UP000011841">
    <property type="component" value="Chromosome"/>
</dbReference>
<evidence type="ECO:0000256" key="1">
    <source>
        <dbReference type="SAM" id="MobiDB-lite"/>
    </source>
</evidence>
<dbReference type="eggNOG" id="ENOG5031ASS">
    <property type="taxonomic scope" value="Bacteria"/>
</dbReference>
<organism evidence="2 3">
    <name type="scientific">Bradyrhizobium oligotrophicum S58</name>
    <dbReference type="NCBI Taxonomy" id="1245469"/>
    <lineage>
        <taxon>Bacteria</taxon>
        <taxon>Pseudomonadati</taxon>
        <taxon>Pseudomonadota</taxon>
        <taxon>Alphaproteobacteria</taxon>
        <taxon>Hyphomicrobiales</taxon>
        <taxon>Nitrobacteraceae</taxon>
        <taxon>Bradyrhizobium</taxon>
    </lineage>
</organism>